<dbReference type="Pfam" id="PF00672">
    <property type="entry name" value="HAMP"/>
    <property type="match status" value="1"/>
</dbReference>
<reference evidence="5 6" key="1">
    <citation type="submission" date="2019-10" db="EMBL/GenBank/DDBJ databases">
        <title>Extracellular Electron Transfer in a Candidatus Methanoperedens spp. Enrichment Culture.</title>
        <authorList>
            <person name="Berger S."/>
            <person name="Rangel Shaw D."/>
            <person name="Berben T."/>
            <person name="In 'T Zandt M."/>
            <person name="Frank J."/>
            <person name="Reimann J."/>
            <person name="Jetten M.S.M."/>
            <person name="Welte C.U."/>
        </authorList>
    </citation>
    <scope>NUCLEOTIDE SEQUENCE [LARGE SCALE GENOMIC DNA]</scope>
    <source>
        <strain evidence="5">SB12</strain>
    </source>
</reference>
<dbReference type="GO" id="GO:0016791">
    <property type="term" value="F:phosphatase activity"/>
    <property type="evidence" value="ECO:0007669"/>
    <property type="project" value="TreeGrafter"/>
</dbReference>
<dbReference type="AlphaFoldDB" id="A0A833GZ07"/>
<dbReference type="Pfam" id="PF07228">
    <property type="entry name" value="SpoIIE"/>
    <property type="match status" value="1"/>
</dbReference>
<evidence type="ECO:0000256" key="1">
    <source>
        <dbReference type="ARBA" id="ARBA00022801"/>
    </source>
</evidence>
<dbReference type="EMBL" id="WBUI01000022">
    <property type="protein sequence ID" value="KAB2930264.1"/>
    <property type="molecule type" value="Genomic_DNA"/>
</dbReference>
<dbReference type="InterPro" id="IPR001932">
    <property type="entry name" value="PPM-type_phosphatase-like_dom"/>
</dbReference>
<comment type="caution">
    <text evidence="5">The sequence shown here is derived from an EMBL/GenBank/DDBJ whole genome shotgun (WGS) entry which is preliminary data.</text>
</comment>
<dbReference type="GO" id="GO:0007165">
    <property type="term" value="P:signal transduction"/>
    <property type="evidence" value="ECO:0007669"/>
    <property type="project" value="InterPro"/>
</dbReference>
<dbReference type="CDD" id="cd06225">
    <property type="entry name" value="HAMP"/>
    <property type="match status" value="1"/>
</dbReference>
<dbReference type="PANTHER" id="PTHR43156">
    <property type="entry name" value="STAGE II SPORULATION PROTEIN E-RELATED"/>
    <property type="match status" value="1"/>
</dbReference>
<dbReference type="SUPFAM" id="SSF81606">
    <property type="entry name" value="PP2C-like"/>
    <property type="match status" value="1"/>
</dbReference>
<dbReference type="PANTHER" id="PTHR43156:SF2">
    <property type="entry name" value="STAGE II SPORULATION PROTEIN E"/>
    <property type="match status" value="1"/>
</dbReference>
<dbReference type="InterPro" id="IPR003660">
    <property type="entry name" value="HAMP_dom"/>
</dbReference>
<dbReference type="GO" id="GO:0016020">
    <property type="term" value="C:membrane"/>
    <property type="evidence" value="ECO:0007669"/>
    <property type="project" value="InterPro"/>
</dbReference>
<keyword evidence="3" id="KW-0812">Transmembrane</keyword>
<proteinExistence type="predicted"/>
<protein>
    <submittedName>
        <fullName evidence="5">SpoIIE family protein phosphatase</fullName>
    </submittedName>
</protein>
<organism evidence="5 6">
    <name type="scientific">Leptonema illini</name>
    <dbReference type="NCBI Taxonomy" id="183"/>
    <lineage>
        <taxon>Bacteria</taxon>
        <taxon>Pseudomonadati</taxon>
        <taxon>Spirochaetota</taxon>
        <taxon>Spirochaetia</taxon>
        <taxon>Leptospirales</taxon>
        <taxon>Leptospiraceae</taxon>
        <taxon>Leptonema</taxon>
    </lineage>
</organism>
<name>A0A833GZ07_9LEPT</name>
<evidence type="ECO:0000313" key="6">
    <source>
        <dbReference type="Proteomes" id="UP000460298"/>
    </source>
</evidence>
<accession>A0A833GZ07</accession>
<dbReference type="Gene3D" id="3.60.40.10">
    <property type="entry name" value="PPM-type phosphatase domain"/>
    <property type="match status" value="1"/>
</dbReference>
<dbReference type="PROSITE" id="PS50885">
    <property type="entry name" value="HAMP"/>
    <property type="match status" value="1"/>
</dbReference>
<feature type="region of interest" description="Disordered" evidence="2">
    <location>
        <begin position="421"/>
        <end position="441"/>
    </location>
</feature>
<keyword evidence="3" id="KW-0472">Membrane</keyword>
<feature type="compositionally biased region" description="Basic and acidic residues" evidence="2">
    <location>
        <begin position="432"/>
        <end position="441"/>
    </location>
</feature>
<evidence type="ECO:0000313" key="5">
    <source>
        <dbReference type="EMBL" id="KAB2930264.1"/>
    </source>
</evidence>
<evidence type="ECO:0000256" key="3">
    <source>
        <dbReference type="SAM" id="Phobius"/>
    </source>
</evidence>
<feature type="domain" description="HAMP" evidence="4">
    <location>
        <begin position="623"/>
        <end position="675"/>
    </location>
</feature>
<dbReference type="InterPro" id="IPR052016">
    <property type="entry name" value="Bact_Sigma-Reg"/>
</dbReference>
<keyword evidence="3" id="KW-1133">Transmembrane helix</keyword>
<dbReference type="InterPro" id="IPR036457">
    <property type="entry name" value="PPM-type-like_dom_sf"/>
</dbReference>
<dbReference type="Gene3D" id="6.10.340.10">
    <property type="match status" value="1"/>
</dbReference>
<gene>
    <name evidence="5" type="ORF">F9K24_17665</name>
</gene>
<feature type="transmembrane region" description="Helical" evidence="3">
    <location>
        <begin position="12"/>
        <end position="32"/>
    </location>
</feature>
<dbReference type="Proteomes" id="UP000460298">
    <property type="component" value="Unassembled WGS sequence"/>
</dbReference>
<dbReference type="SMART" id="SM00331">
    <property type="entry name" value="PP2C_SIG"/>
    <property type="match status" value="1"/>
</dbReference>
<keyword evidence="1" id="KW-0378">Hydrolase</keyword>
<sequence length="930" mass="106167">MKPVRFGLVPRVLLLSALMLSVLVGVVLFLALRQQRDLIVNASMKEVQSRLDPVERRTEWIRYTVANLIELQRLKSYYGEDTTGAEGRIFNEKRYEQLTDGMRSHLDAVGSTSLDDATFRQMQYYATQLRVMEDRIIAAEKPEDVKQQLAANMLAGRYLDALLIQRSGYLDALRSSFSGLDQSRYRIQTVSFFFQAHFDTSLVEPSADLELEIQRIMTELSRPDLEPSRRQALWASLRPLAERRYRLYRLSSRDINLLRVGTDPELIASLDAVRDSYYARSPAPASIEREYAFQDKQYLISARTLFMKPAVSERARRILESMKGSVMWRRYVESDRDIADRMKPIIAELTKLRDAQAEGDLTVDQVARLADLYKEYEALRAEREKALDKAITWASDYDETSLADLEADLKATEAAILEAEKKLSSTTEESEKDLSPEEQARLAEERSLLAEMKRQLPLKKQLIAEYYPESAVLADAFRALRDAMLLDKAVMRFDYDTTSYMSYTGSATNRKLEQNRWTALRGWIRTNCSEIYSCGGVSLPFISGTGEFVRPRWALERIMWDLDSQPVDDLARRALFENTAAFTRIFSDRSAIDAELSKERHRLLDMALSIGLRLMLIALLASLFFVRSIKRIITGAERIGAGDLDVTFEYRGRDELGSLVSALNRMTVGLRHRERMLAELSAAEQIQRQLLPEKTPPSMEEWLNFGQLYRPSSGVGGDYYDFIEMDAEHMAFCIADVTGHGPGPAMIMAMMRAHLHSLVRSESSVRHIMEKLNERVYRETPADVFITVYLGVYDRRTGDVEYASAGHNRALLFRYQSETVEELPGGGLPLGLEETELFGQILKTGTIHLERGDLFFQFTDGVNEAANAAYELFGTERLKECVQLAGKKRPERILEYVAQQVERFSGRRVFASGPTELDDDIAMIAFRRIQ</sequence>
<evidence type="ECO:0000256" key="2">
    <source>
        <dbReference type="SAM" id="MobiDB-lite"/>
    </source>
</evidence>
<evidence type="ECO:0000259" key="4">
    <source>
        <dbReference type="PROSITE" id="PS50885"/>
    </source>
</evidence>
<dbReference type="SUPFAM" id="SSF158472">
    <property type="entry name" value="HAMP domain-like"/>
    <property type="match status" value="1"/>
</dbReference>
<dbReference type="SMART" id="SM00304">
    <property type="entry name" value="HAMP"/>
    <property type="match status" value="1"/>
</dbReference>